<evidence type="ECO:0000313" key="1">
    <source>
        <dbReference type="EMBL" id="KAG9493406.1"/>
    </source>
</evidence>
<accession>A0A8J6FSN3</accession>
<comment type="caution">
    <text evidence="1">The sequence shown here is derived from an EMBL/GenBank/DDBJ whole genome shotgun (WGS) entry which is preliminary data.</text>
</comment>
<dbReference type="EMBL" id="WNTK01000001">
    <property type="protein sequence ID" value="KAG9493406.1"/>
    <property type="molecule type" value="Genomic_DNA"/>
</dbReference>
<dbReference type="Proteomes" id="UP000770717">
    <property type="component" value="Unassembled WGS sequence"/>
</dbReference>
<keyword evidence="2" id="KW-1185">Reference proteome</keyword>
<evidence type="ECO:0000313" key="2">
    <source>
        <dbReference type="Proteomes" id="UP000770717"/>
    </source>
</evidence>
<reference evidence="1" key="1">
    <citation type="thesis" date="2020" institute="ProQuest LLC" country="789 East Eisenhower Parkway, Ann Arbor, MI, USA">
        <title>Comparative Genomics and Chromosome Evolution.</title>
        <authorList>
            <person name="Mudd A.B."/>
        </authorList>
    </citation>
    <scope>NUCLEOTIDE SEQUENCE</scope>
    <source>
        <strain evidence="1">HN-11 Male</strain>
        <tissue evidence="1">Kidney and liver</tissue>
    </source>
</reference>
<organism evidence="1 2">
    <name type="scientific">Eleutherodactylus coqui</name>
    <name type="common">Puerto Rican coqui</name>
    <dbReference type="NCBI Taxonomy" id="57060"/>
    <lineage>
        <taxon>Eukaryota</taxon>
        <taxon>Metazoa</taxon>
        <taxon>Chordata</taxon>
        <taxon>Craniata</taxon>
        <taxon>Vertebrata</taxon>
        <taxon>Euteleostomi</taxon>
        <taxon>Amphibia</taxon>
        <taxon>Batrachia</taxon>
        <taxon>Anura</taxon>
        <taxon>Neobatrachia</taxon>
        <taxon>Hyloidea</taxon>
        <taxon>Eleutherodactylidae</taxon>
        <taxon>Eleutherodactylinae</taxon>
        <taxon>Eleutherodactylus</taxon>
        <taxon>Eleutherodactylus</taxon>
    </lineage>
</organism>
<protein>
    <submittedName>
        <fullName evidence="1">Uncharacterized protein</fullName>
    </submittedName>
</protein>
<gene>
    <name evidence="1" type="ORF">GDO78_001360</name>
</gene>
<sequence length="67" mass="7208">MISVTVRNHRAFSELLGSCLGAGRKHQSSSHILISFIRLNSFVFVNSTFKGNLAPGTCSINPGQVCT</sequence>
<dbReference type="AlphaFoldDB" id="A0A8J6FSN3"/>
<proteinExistence type="predicted"/>
<name>A0A8J6FSN3_ELECQ</name>